<dbReference type="EMBL" id="LAZR01001507">
    <property type="protein sequence ID" value="KKN43505.1"/>
    <property type="molecule type" value="Genomic_DNA"/>
</dbReference>
<dbReference type="AlphaFoldDB" id="A0A0F9QHE1"/>
<comment type="caution">
    <text evidence="1">The sequence shown here is derived from an EMBL/GenBank/DDBJ whole genome shotgun (WGS) entry which is preliminary data.</text>
</comment>
<organism evidence="1">
    <name type="scientific">marine sediment metagenome</name>
    <dbReference type="NCBI Taxonomy" id="412755"/>
    <lineage>
        <taxon>unclassified sequences</taxon>
        <taxon>metagenomes</taxon>
        <taxon>ecological metagenomes</taxon>
    </lineage>
</organism>
<name>A0A0F9QHE1_9ZZZZ</name>
<protein>
    <submittedName>
        <fullName evidence="1">Uncharacterized protein</fullName>
    </submittedName>
</protein>
<accession>A0A0F9QHE1</accession>
<sequence>MVRLVLFLNYLNVYKAHSLIIFMKSIYEKFTDKEFKDLKKKGVDIHWFES</sequence>
<gene>
    <name evidence="1" type="ORF">LCGC14_0702640</name>
</gene>
<reference evidence="1" key="1">
    <citation type="journal article" date="2015" name="Nature">
        <title>Complex archaea that bridge the gap between prokaryotes and eukaryotes.</title>
        <authorList>
            <person name="Spang A."/>
            <person name="Saw J.H."/>
            <person name="Jorgensen S.L."/>
            <person name="Zaremba-Niedzwiedzka K."/>
            <person name="Martijn J."/>
            <person name="Lind A.E."/>
            <person name="van Eijk R."/>
            <person name="Schleper C."/>
            <person name="Guy L."/>
            <person name="Ettema T.J."/>
        </authorList>
    </citation>
    <scope>NUCLEOTIDE SEQUENCE</scope>
</reference>
<proteinExistence type="predicted"/>
<evidence type="ECO:0000313" key="1">
    <source>
        <dbReference type="EMBL" id="KKN43505.1"/>
    </source>
</evidence>